<feature type="domain" description="EF-hand" evidence="5">
    <location>
        <begin position="169"/>
        <end position="204"/>
    </location>
</feature>
<dbReference type="PANTHER" id="PTHR45942">
    <property type="entry name" value="PROTEIN PHOSPATASE 3 REGULATORY SUBUNIT B ALPHA ISOFORM TYPE 1"/>
    <property type="match status" value="1"/>
</dbReference>
<dbReference type="GO" id="GO:0016301">
    <property type="term" value="F:kinase activity"/>
    <property type="evidence" value="ECO:0007669"/>
    <property type="project" value="UniProtKB-KW"/>
</dbReference>
<dbReference type="SUPFAM" id="SSF47473">
    <property type="entry name" value="EF-hand"/>
    <property type="match status" value="1"/>
</dbReference>
<dbReference type="PROSITE" id="PS50222">
    <property type="entry name" value="EF_HAND_2"/>
    <property type="match status" value="3"/>
</dbReference>
<keyword evidence="6" id="KW-0418">Kinase</keyword>
<comment type="caution">
    <text evidence="6">The sequence shown here is derived from an EMBL/GenBank/DDBJ whole genome shotgun (WGS) entry which is preliminary data.</text>
</comment>
<evidence type="ECO:0000256" key="1">
    <source>
        <dbReference type="ARBA" id="ARBA00022723"/>
    </source>
</evidence>
<dbReference type="PROSITE" id="PS00018">
    <property type="entry name" value="EF_HAND_1"/>
    <property type="match status" value="2"/>
</dbReference>
<evidence type="ECO:0000313" key="7">
    <source>
        <dbReference type="Proteomes" id="UP000241890"/>
    </source>
</evidence>
<gene>
    <name evidence="6" type="ORF">FCC1311_039722</name>
</gene>
<evidence type="ECO:0000256" key="4">
    <source>
        <dbReference type="SAM" id="MobiDB-lite"/>
    </source>
</evidence>
<feature type="domain" description="EF-hand" evidence="5">
    <location>
        <begin position="237"/>
        <end position="272"/>
    </location>
</feature>
<dbReference type="EMBL" id="BEYU01000035">
    <property type="protein sequence ID" value="GBG27749.1"/>
    <property type="molecule type" value="Genomic_DNA"/>
</dbReference>
<keyword evidence="1" id="KW-0479">Metal-binding</keyword>
<keyword evidence="2" id="KW-0677">Repeat</keyword>
<dbReference type="InterPro" id="IPR002048">
    <property type="entry name" value="EF_hand_dom"/>
</dbReference>
<dbReference type="GO" id="GO:0005509">
    <property type="term" value="F:calcium ion binding"/>
    <property type="evidence" value="ECO:0007669"/>
    <property type="project" value="InterPro"/>
</dbReference>
<dbReference type="Gene3D" id="1.10.238.10">
    <property type="entry name" value="EF-hand"/>
    <property type="match status" value="1"/>
</dbReference>
<organism evidence="6 7">
    <name type="scientific">Hondaea fermentalgiana</name>
    <dbReference type="NCBI Taxonomy" id="2315210"/>
    <lineage>
        <taxon>Eukaryota</taxon>
        <taxon>Sar</taxon>
        <taxon>Stramenopiles</taxon>
        <taxon>Bigyra</taxon>
        <taxon>Labyrinthulomycetes</taxon>
        <taxon>Thraustochytrida</taxon>
        <taxon>Thraustochytriidae</taxon>
        <taxon>Hondaea</taxon>
    </lineage>
</organism>
<dbReference type="Pfam" id="PF13202">
    <property type="entry name" value="EF-hand_5"/>
    <property type="match status" value="1"/>
</dbReference>
<keyword evidence="6" id="KW-0808">Transferase</keyword>
<protein>
    <submittedName>
        <fullName evidence="6">Calcium-dependent protein kinase 12</fullName>
    </submittedName>
</protein>
<accession>A0A2R5GBM9</accession>
<dbReference type="SMART" id="SM00054">
    <property type="entry name" value="EFh"/>
    <property type="match status" value="4"/>
</dbReference>
<dbReference type="Proteomes" id="UP000241890">
    <property type="component" value="Unassembled WGS sequence"/>
</dbReference>
<dbReference type="Pfam" id="PF13499">
    <property type="entry name" value="EF-hand_7"/>
    <property type="match status" value="1"/>
</dbReference>
<feature type="compositionally biased region" description="Basic residues" evidence="4">
    <location>
        <begin position="51"/>
        <end position="61"/>
    </location>
</feature>
<keyword evidence="3" id="KW-0106">Calcium</keyword>
<dbReference type="AlphaFoldDB" id="A0A2R5GBM9"/>
<dbReference type="InterPro" id="IPR011992">
    <property type="entry name" value="EF-hand-dom_pair"/>
</dbReference>
<evidence type="ECO:0000256" key="3">
    <source>
        <dbReference type="ARBA" id="ARBA00022837"/>
    </source>
</evidence>
<name>A0A2R5GBM9_9STRA</name>
<dbReference type="OrthoDB" id="26525at2759"/>
<evidence type="ECO:0000259" key="5">
    <source>
        <dbReference type="PROSITE" id="PS50222"/>
    </source>
</evidence>
<sequence>MRRWPSTRWRSEESILASDGPAVDDEEQDEADRWERNVQTLENTERDPKSNNHKSKQKTRHRLLEKSDSKPLLTRLLSLRQSKGGKRSSSQKRARVSHEWYNNAVESCGSEASSVGRRSYSSSAAEADDEYESICTEDEIKDTRGLPENDKFDILRLKRLCDQYSLTPRHIRRLFQLFKRLDSDRSGTVDKAELFAWLDEPLNLFSRKLFELVDVPRKGHLDFVAFCKVLVTYALFGKDDILRYCFYAFDSNSNGCIDHNELHQLVSLLHGDEEQRFYNIELVLQKFDQNLDGVINFEEFQQINRQHPYVLYPAFRMQKRIEEKTFGSRCPLVPRMNLAWHT</sequence>
<feature type="region of interest" description="Disordered" evidence="4">
    <location>
        <begin position="1"/>
        <end position="67"/>
    </location>
</feature>
<evidence type="ECO:0000256" key="2">
    <source>
        <dbReference type="ARBA" id="ARBA00022737"/>
    </source>
</evidence>
<reference evidence="6 7" key="1">
    <citation type="submission" date="2017-12" db="EMBL/GenBank/DDBJ databases">
        <title>Sequencing, de novo assembly and annotation of complete genome of a new Thraustochytrid species, strain FCC1311.</title>
        <authorList>
            <person name="Sedici K."/>
            <person name="Godart F."/>
            <person name="Aiese Cigliano R."/>
            <person name="Sanseverino W."/>
            <person name="Barakat M."/>
            <person name="Ortet P."/>
            <person name="Marechal E."/>
            <person name="Cagnac O."/>
            <person name="Amato A."/>
        </authorList>
    </citation>
    <scope>NUCLEOTIDE SEQUENCE [LARGE SCALE GENOMIC DNA]</scope>
</reference>
<dbReference type="InterPro" id="IPR018247">
    <property type="entry name" value="EF_Hand_1_Ca_BS"/>
</dbReference>
<proteinExistence type="predicted"/>
<dbReference type="InParanoid" id="A0A2R5GBM9"/>
<evidence type="ECO:0000313" key="6">
    <source>
        <dbReference type="EMBL" id="GBG27749.1"/>
    </source>
</evidence>
<keyword evidence="7" id="KW-1185">Reference proteome</keyword>
<feature type="domain" description="EF-hand" evidence="5">
    <location>
        <begin position="280"/>
        <end position="310"/>
    </location>
</feature>